<organism evidence="1 2">
    <name type="scientific">Aphanizomenon flos-aquae WA102</name>
    <dbReference type="NCBI Taxonomy" id="1710896"/>
    <lineage>
        <taxon>Bacteria</taxon>
        <taxon>Bacillati</taxon>
        <taxon>Cyanobacteriota</taxon>
        <taxon>Cyanophyceae</taxon>
        <taxon>Nostocales</taxon>
        <taxon>Aphanizomenonaceae</taxon>
        <taxon>Aphanizomenon</taxon>
    </lineage>
</organism>
<accession>A0A1B7WWE3</accession>
<reference evidence="1 2" key="1">
    <citation type="submission" date="2015-09" db="EMBL/GenBank/DDBJ databases">
        <title>Aphanizomenon flos-aquae WA102.</title>
        <authorList>
            <person name="Driscoll C."/>
        </authorList>
    </citation>
    <scope>NUCLEOTIDE SEQUENCE [LARGE SCALE GENOMIC DNA]</scope>
    <source>
        <strain evidence="1">WA102</strain>
    </source>
</reference>
<evidence type="ECO:0000313" key="2">
    <source>
        <dbReference type="Proteomes" id="UP000092093"/>
    </source>
</evidence>
<dbReference type="EMBL" id="LJOW01000148">
    <property type="protein sequence ID" value="OBQ41405.1"/>
    <property type="molecule type" value="Genomic_DNA"/>
</dbReference>
<gene>
    <name evidence="1" type="ORF">AN484_20990</name>
</gene>
<comment type="caution">
    <text evidence="1">The sequence shown here is derived from an EMBL/GenBank/DDBJ whole genome shotgun (WGS) entry which is preliminary data.</text>
</comment>
<evidence type="ECO:0000313" key="1">
    <source>
        <dbReference type="EMBL" id="OBQ41405.1"/>
    </source>
</evidence>
<protein>
    <submittedName>
        <fullName evidence="1">Uncharacterized protein</fullName>
    </submittedName>
</protein>
<dbReference type="AlphaFoldDB" id="A0A1B7WWE3"/>
<name>A0A1B7WWE3_APHFL</name>
<sequence>MTMNTRSFRATELQDNNLKWLQQQGNDFVPAIWGVTLVPSPVYASYAKDEEGFEQPVGEPLYYEWSALLDPADTPLPDWITEVVEESTPISDPSADSPGLLTKLKSAIGL</sequence>
<dbReference type="Proteomes" id="UP000092093">
    <property type="component" value="Unassembled WGS sequence"/>
</dbReference>
<proteinExistence type="predicted"/>